<dbReference type="GO" id="GO:0005829">
    <property type="term" value="C:cytosol"/>
    <property type="evidence" value="ECO:0007669"/>
    <property type="project" value="TreeGrafter"/>
</dbReference>
<dbReference type="InterPro" id="IPR036812">
    <property type="entry name" value="NAD(P)_OxRdtase_dom_sf"/>
</dbReference>
<dbReference type="RefSeq" id="WP_035120642.1">
    <property type="nucleotide sequence ID" value="NZ_JRNE01000031.1"/>
</dbReference>
<dbReference type="EMBL" id="JRNE01000031">
    <property type="protein sequence ID" value="KGF17993.1"/>
    <property type="molecule type" value="Genomic_DNA"/>
</dbReference>
<dbReference type="Pfam" id="PF00248">
    <property type="entry name" value="Aldo_ket_red"/>
    <property type="match status" value="1"/>
</dbReference>
<evidence type="ECO:0000313" key="2">
    <source>
        <dbReference type="EMBL" id="KGF17993.1"/>
    </source>
</evidence>
<comment type="caution">
    <text evidence="2">The sequence shown here is derived from an EMBL/GenBank/DDBJ whole genome shotgun (WGS) entry which is preliminary data.</text>
</comment>
<proteinExistence type="predicted"/>
<accession>A0A095Y6U2</accession>
<dbReference type="Gene3D" id="3.20.20.100">
    <property type="entry name" value="NADP-dependent oxidoreductase domain"/>
    <property type="match status" value="1"/>
</dbReference>
<feature type="domain" description="NADP-dependent oxidoreductase" evidence="1">
    <location>
        <begin position="16"/>
        <end position="306"/>
    </location>
</feature>
<evidence type="ECO:0000313" key="3">
    <source>
        <dbReference type="Proteomes" id="UP000029548"/>
    </source>
</evidence>
<dbReference type="InterPro" id="IPR023210">
    <property type="entry name" value="NADP_OxRdtase_dom"/>
</dbReference>
<dbReference type="eggNOG" id="COG0667">
    <property type="taxonomic scope" value="Bacteria"/>
</dbReference>
<dbReference type="InterPro" id="IPR050523">
    <property type="entry name" value="AKR_Detox_Biosynth"/>
</dbReference>
<dbReference type="PANTHER" id="PTHR43364:SF18">
    <property type="entry name" value="OXIDOREDUCTASE"/>
    <property type="match status" value="1"/>
</dbReference>
<sequence length="311" mass="32529">MRRRLLGASGLRVSTLGLGTATWGMGTDRDEAAKILVDFVDAGGTLVDATPVTGSGSPEDMLGSVLRRKGLRGEVVLSAASGVDPSQPVGRRVDCSRRALEADLDALLARMGVDHVDIWAAGYWDASTPPEEVADAMEFAVRSGRVRYAGVRGYTGWQLAVTHAAAGRIRPVVAQHEFSLLQRGPEHELLPAAEHLGVGFIAGAPLAQGVLTGKYRDSIPEDSRGASEHADAEVQDYLDAHGVTVVGALCKAAEGLGVSPPAAALAWTRDRPGVTSVLMGARTRGQLRDLLAADDLVLPGAICDALDDVSL</sequence>
<name>A0A095Y6U2_9CORY</name>
<organism evidence="2 3">
    <name type="scientific">Corynebacterium freneyi DNF00450</name>
    <dbReference type="NCBI Taxonomy" id="1287475"/>
    <lineage>
        <taxon>Bacteria</taxon>
        <taxon>Bacillati</taxon>
        <taxon>Actinomycetota</taxon>
        <taxon>Actinomycetes</taxon>
        <taxon>Mycobacteriales</taxon>
        <taxon>Corynebacteriaceae</taxon>
        <taxon>Corynebacterium</taxon>
    </lineage>
</organism>
<dbReference type="PANTHER" id="PTHR43364">
    <property type="entry name" value="NADH-SPECIFIC METHYLGLYOXAL REDUCTASE-RELATED"/>
    <property type="match status" value="1"/>
</dbReference>
<dbReference type="AlphaFoldDB" id="A0A095Y6U2"/>
<protein>
    <submittedName>
        <fullName evidence="2">Aldo/keto reductase</fullName>
    </submittedName>
</protein>
<reference evidence="2 3" key="1">
    <citation type="submission" date="2014-07" db="EMBL/GenBank/DDBJ databases">
        <authorList>
            <person name="McCorrison J."/>
            <person name="Sanka R."/>
            <person name="Torralba M."/>
            <person name="Gillis M."/>
            <person name="Haft D.H."/>
            <person name="Methe B."/>
            <person name="Sutton G."/>
            <person name="Nelson K.E."/>
        </authorList>
    </citation>
    <scope>NUCLEOTIDE SEQUENCE [LARGE SCALE GENOMIC DNA]</scope>
    <source>
        <strain evidence="2 3">DNF00450</strain>
    </source>
</reference>
<dbReference type="Proteomes" id="UP000029548">
    <property type="component" value="Unassembled WGS sequence"/>
</dbReference>
<evidence type="ECO:0000259" key="1">
    <source>
        <dbReference type="Pfam" id="PF00248"/>
    </source>
</evidence>
<dbReference type="SUPFAM" id="SSF51430">
    <property type="entry name" value="NAD(P)-linked oxidoreductase"/>
    <property type="match status" value="1"/>
</dbReference>
<gene>
    <name evidence="2" type="ORF">HMPREF1650_02940</name>
</gene>